<keyword evidence="14" id="KW-1185">Reference proteome</keyword>
<keyword evidence="6" id="KW-0677">Repeat</keyword>
<evidence type="ECO:0000313" key="13">
    <source>
        <dbReference type="EMBL" id="PLU00947.1"/>
    </source>
</evidence>
<keyword evidence="5" id="KW-0762">Sugar transport</keyword>
<dbReference type="Pfam" id="PF00005">
    <property type="entry name" value="ABC_tran"/>
    <property type="match status" value="2"/>
</dbReference>
<evidence type="ECO:0000256" key="4">
    <source>
        <dbReference type="ARBA" id="ARBA00022475"/>
    </source>
</evidence>
<dbReference type="InterPro" id="IPR003439">
    <property type="entry name" value="ABC_transporter-like_ATP-bd"/>
</dbReference>
<comment type="similarity">
    <text evidence="2">Belongs to the ABC transporter superfamily.</text>
</comment>
<keyword evidence="7" id="KW-0547">Nucleotide-binding</keyword>
<evidence type="ECO:0000256" key="2">
    <source>
        <dbReference type="ARBA" id="ARBA00005417"/>
    </source>
</evidence>
<dbReference type="AlphaFoldDB" id="A0A6G1WK29"/>
<dbReference type="PANTHER" id="PTHR43790">
    <property type="entry name" value="CARBOHYDRATE TRANSPORT ATP-BINDING PROTEIN MG119-RELATED"/>
    <property type="match status" value="1"/>
</dbReference>
<dbReference type="InterPro" id="IPR027417">
    <property type="entry name" value="P-loop_NTPase"/>
</dbReference>
<evidence type="ECO:0000313" key="12">
    <source>
        <dbReference type="EMBL" id="MQW69997.1"/>
    </source>
</evidence>
<dbReference type="Proteomes" id="UP001190825">
    <property type="component" value="Unassembled WGS sequence"/>
</dbReference>
<feature type="domain" description="ABC transporter" evidence="11">
    <location>
        <begin position="257"/>
        <end position="501"/>
    </location>
</feature>
<keyword evidence="8 12" id="KW-0067">ATP-binding</keyword>
<proteinExistence type="inferred from homology"/>
<feature type="domain" description="ABC transporter" evidence="11">
    <location>
        <begin position="5"/>
        <end position="240"/>
    </location>
</feature>
<reference evidence="13" key="2">
    <citation type="submission" date="2017-04" db="EMBL/GenBank/DDBJ databases">
        <authorList>
            <person name="Porter S."/>
            <person name="Friesen M.L."/>
            <person name="Faber-Hammond J."/>
        </authorList>
    </citation>
    <scope>NUCLEOTIDE SEQUENCE</scope>
    <source>
        <strain evidence="13">Str16</strain>
    </source>
</reference>
<comment type="subcellular location">
    <subcellularLocation>
        <location evidence="1">Cell membrane</location>
        <topology evidence="1">Peripheral membrane protein</topology>
    </subcellularLocation>
</comment>
<dbReference type="PROSITE" id="PS50893">
    <property type="entry name" value="ABC_TRANSPORTER_2"/>
    <property type="match status" value="2"/>
</dbReference>
<evidence type="ECO:0000259" key="11">
    <source>
        <dbReference type="PROSITE" id="PS50893"/>
    </source>
</evidence>
<comment type="caution">
    <text evidence="12">The sequence shown here is derived from an EMBL/GenBank/DDBJ whole genome shotgun (WGS) entry which is preliminary data.</text>
</comment>
<evidence type="ECO:0000256" key="6">
    <source>
        <dbReference type="ARBA" id="ARBA00022737"/>
    </source>
</evidence>
<keyword evidence="10" id="KW-0472">Membrane</keyword>
<dbReference type="InterPro" id="IPR017871">
    <property type="entry name" value="ABC_transporter-like_CS"/>
</dbReference>
<dbReference type="EMBL" id="WISB01000088">
    <property type="protein sequence ID" value="MQW69997.1"/>
    <property type="molecule type" value="Genomic_DNA"/>
</dbReference>
<keyword evidence="4" id="KW-1003">Cell membrane</keyword>
<dbReference type="SUPFAM" id="SSF52540">
    <property type="entry name" value="P-loop containing nucleoside triphosphate hydrolases"/>
    <property type="match status" value="2"/>
</dbReference>
<evidence type="ECO:0000256" key="8">
    <source>
        <dbReference type="ARBA" id="ARBA00022840"/>
    </source>
</evidence>
<reference evidence="13 14" key="3">
    <citation type="journal article" date="2018" name="FEMS Microbiol. Ecol.">
        <title>Co-invading symbiotic mutualists of Medicago polymorpha retain high ancestral diversity and contain diverse accessory genomes.</title>
        <authorList>
            <person name="Porter S.S."/>
            <person name="Faber-Hammond J.J."/>
            <person name="Friesen M.L."/>
        </authorList>
    </citation>
    <scope>NUCLEOTIDE SEQUENCE [LARGE SCALE GENOMIC DNA]</scope>
    <source>
        <strain evidence="13 14">Str16</strain>
    </source>
</reference>
<dbReference type="CDD" id="cd03216">
    <property type="entry name" value="ABC_Carb_Monos_I"/>
    <property type="match status" value="1"/>
</dbReference>
<dbReference type="CDD" id="cd03215">
    <property type="entry name" value="ABC_Carb_Monos_II"/>
    <property type="match status" value="1"/>
</dbReference>
<dbReference type="PANTHER" id="PTHR43790:SF4">
    <property type="entry name" value="GUANOSINE IMPORT ATP-BINDING PROTEIN NUPO"/>
    <property type="match status" value="1"/>
</dbReference>
<dbReference type="FunFam" id="3.40.50.300:FF:000127">
    <property type="entry name" value="Ribose import ATP-binding protein RbsA"/>
    <property type="match status" value="1"/>
</dbReference>
<dbReference type="GO" id="GO:0016887">
    <property type="term" value="F:ATP hydrolysis activity"/>
    <property type="evidence" value="ECO:0007669"/>
    <property type="project" value="InterPro"/>
</dbReference>
<dbReference type="OMA" id="MIYVSHR"/>
<evidence type="ECO:0000256" key="9">
    <source>
        <dbReference type="ARBA" id="ARBA00022967"/>
    </source>
</evidence>
<sequence length="509" mass="55455">MTYAIEMQAITKRFGTLAANKDVTFSVRRGEIHALVGENGAGKTTLMNVLFGLHQPDEGVLAINGRTVKMDSPRTAIALGLGMVHQHFKLVPSLTVAENIFLGMEMTRNGLIDRKAQSAKVAELSSAFGLHVDPERRVMDLSVGIEQRVEILKVLVRGAEIIILDEPTAVLTPQESRDLFRILRSFTEKGMTVVFISHHLTEVMEVSDTVTVLRDGQVVGTKPTRELTEDELVRMMVGRDVSFARRERQPANGGTVLNLSEVCARDDRGLPTLRDVSVEVRAGEIVGVVGVDGNGQTELAEVISGLRPVSYGTISLAGTALENADPLTIRKSGLSHVPGNRLARGVDASASIASNILMGRHQTAPWVRRGIVRWSYVREQAGKLIRQFEIRASSERALVKTLSGGNMQKVVLAREFSQNMPFLLIDQPTRGVDIGAMEGIHDEIMRQRNSGAAILLISVQLDEILKLADRILVMFGGRIVGEVDPESTTEDEIGFLMAGRASSEAKVAS</sequence>
<dbReference type="GO" id="GO:0005886">
    <property type="term" value="C:plasma membrane"/>
    <property type="evidence" value="ECO:0007669"/>
    <property type="project" value="UniProtKB-SubCell"/>
</dbReference>
<dbReference type="EMBL" id="NBUC01000100">
    <property type="protein sequence ID" value="PLU00947.1"/>
    <property type="molecule type" value="Genomic_DNA"/>
</dbReference>
<accession>A0A6G1WK29</accession>
<evidence type="ECO:0000256" key="1">
    <source>
        <dbReference type="ARBA" id="ARBA00004202"/>
    </source>
</evidence>
<protein>
    <submittedName>
        <fullName evidence="12">ATP-binding cassette domain-containing protein</fullName>
    </submittedName>
    <submittedName>
        <fullName evidence="13">Heme ABC transporter ATP-binding protein</fullName>
    </submittedName>
</protein>
<keyword evidence="3" id="KW-0813">Transport</keyword>
<evidence type="ECO:0000256" key="10">
    <source>
        <dbReference type="ARBA" id="ARBA00023136"/>
    </source>
</evidence>
<dbReference type="PROSITE" id="PS00211">
    <property type="entry name" value="ABC_TRANSPORTER_1"/>
    <property type="match status" value="1"/>
</dbReference>
<evidence type="ECO:0000256" key="7">
    <source>
        <dbReference type="ARBA" id="ARBA00022741"/>
    </source>
</evidence>
<dbReference type="InterPro" id="IPR050107">
    <property type="entry name" value="ABC_carbohydrate_import_ATPase"/>
</dbReference>
<dbReference type="GO" id="GO:0005524">
    <property type="term" value="F:ATP binding"/>
    <property type="evidence" value="ECO:0007669"/>
    <property type="project" value="UniProtKB-KW"/>
</dbReference>
<name>A0A6G1WK29_9HYPH</name>
<reference evidence="12" key="1">
    <citation type="journal article" date="2013" name="Genome Biol.">
        <title>Comparative genomics of the core and accessory genomes of 48 Sinorhizobium strains comprising five genospecies.</title>
        <authorList>
            <person name="Sugawara M."/>
            <person name="Epstein B."/>
            <person name="Badgley B.D."/>
            <person name="Unno T."/>
            <person name="Xu L."/>
            <person name="Reese J."/>
            <person name="Gyaneshwar P."/>
            <person name="Denny R."/>
            <person name="Mudge J."/>
            <person name="Bharti A.K."/>
            <person name="Farmer A.D."/>
            <person name="May G.D."/>
            <person name="Woodward J.E."/>
            <person name="Medigue C."/>
            <person name="Vallenet D."/>
            <person name="Lajus A."/>
            <person name="Rouy Z."/>
            <person name="Martinez-Vaz B."/>
            <person name="Tiffin P."/>
            <person name="Young N.D."/>
            <person name="Sadowsky M.J."/>
        </authorList>
    </citation>
    <scope>NUCLEOTIDE SEQUENCE</scope>
    <source>
        <strain evidence="12">M1</strain>
    </source>
</reference>
<keyword evidence="9" id="KW-1278">Translocase</keyword>
<dbReference type="InterPro" id="IPR003593">
    <property type="entry name" value="AAA+_ATPase"/>
</dbReference>
<gene>
    <name evidence="13" type="ORF">BMJ33_19765</name>
    <name evidence="12" type="ORF">GHJ91_12770</name>
</gene>
<dbReference type="SMART" id="SM00382">
    <property type="entry name" value="AAA"/>
    <property type="match status" value="2"/>
</dbReference>
<evidence type="ECO:0000256" key="3">
    <source>
        <dbReference type="ARBA" id="ARBA00022448"/>
    </source>
</evidence>
<evidence type="ECO:0000256" key="5">
    <source>
        <dbReference type="ARBA" id="ARBA00022597"/>
    </source>
</evidence>
<organism evidence="12">
    <name type="scientific">Sinorhizobium medicae</name>
    <dbReference type="NCBI Taxonomy" id="110321"/>
    <lineage>
        <taxon>Bacteria</taxon>
        <taxon>Pseudomonadati</taxon>
        <taxon>Pseudomonadota</taxon>
        <taxon>Alphaproteobacteria</taxon>
        <taxon>Hyphomicrobiales</taxon>
        <taxon>Rhizobiaceae</taxon>
        <taxon>Sinorhizobium/Ensifer group</taxon>
        <taxon>Sinorhizobium</taxon>
    </lineage>
</organism>
<dbReference type="Gene3D" id="3.40.50.300">
    <property type="entry name" value="P-loop containing nucleotide triphosphate hydrolases"/>
    <property type="match status" value="2"/>
</dbReference>
<evidence type="ECO:0000313" key="14">
    <source>
        <dbReference type="Proteomes" id="UP001190825"/>
    </source>
</evidence>
<dbReference type="RefSeq" id="WP_011969291.1">
    <property type="nucleotide sequence ID" value="NZ_NBUC01000100.1"/>
</dbReference>